<dbReference type="GO" id="GO:0005634">
    <property type="term" value="C:nucleus"/>
    <property type="evidence" value="ECO:0007669"/>
    <property type="project" value="TreeGrafter"/>
</dbReference>
<dbReference type="InterPro" id="IPR002893">
    <property type="entry name" value="Znf_MYND"/>
</dbReference>
<dbReference type="Gene3D" id="1.25.40.10">
    <property type="entry name" value="Tetratricopeptide repeat domain"/>
    <property type="match status" value="1"/>
</dbReference>
<dbReference type="AlphaFoldDB" id="A0A0N4VHH8"/>
<keyword evidence="3" id="KW-0862">Zinc</keyword>
<dbReference type="PANTHER" id="PTHR12197:SF241">
    <property type="entry name" value="MYND-TYPE DOMAIN-CONTAINING PROTEIN"/>
    <property type="match status" value="1"/>
</dbReference>
<dbReference type="PROSITE" id="PS50865">
    <property type="entry name" value="ZF_MYND_2"/>
    <property type="match status" value="1"/>
</dbReference>
<gene>
    <name evidence="6" type="ORF">EVEC_LOCUS9624</name>
</gene>
<evidence type="ECO:0000256" key="2">
    <source>
        <dbReference type="ARBA" id="ARBA00022771"/>
    </source>
</evidence>
<proteinExistence type="predicted"/>
<evidence type="ECO:0000256" key="4">
    <source>
        <dbReference type="PROSITE-ProRule" id="PRU00134"/>
    </source>
</evidence>
<dbReference type="GO" id="GO:0008270">
    <property type="term" value="F:zinc ion binding"/>
    <property type="evidence" value="ECO:0007669"/>
    <property type="project" value="UniProtKB-KW"/>
</dbReference>
<dbReference type="EMBL" id="UXUI01010181">
    <property type="protein sequence ID" value="VDD94873.1"/>
    <property type="molecule type" value="Genomic_DNA"/>
</dbReference>
<sequence>MTVHKKSKGRNAILNSNSETLEMTELTEKIENNWNDHDSATDVNESNRLRIKFYPFAYALFNEFLTGHCWYCLAESSALKRCTGCSCAYFCNHDCQLLGWKDHRVECKGLKNSLSVPNIEVRLLGRIVVRFKAIKDGKDKAVPNFYLDRTSKRTLMEIWAHTDKIRQDALAMKKFQEIYEKLVNFYGKKHLLSKEEVFELHCRDFINRHAINDRAYLQEIGKGLYLDLCAYDHSCRPNCIYTCNGFVATLRALDTNVNLYDRSKTFYSYIELLSSKQQRHKLLKDTWYFDCCCERCTDPEDDILTSMLCPNCPSDPETLQIFGPVPYKDPVTQMITCPKCHNVVPQDKVMEALSIMRDIGRIVDNDEVQQMPSSERVPFLKDLLSKSSRVLPPINVYLCKIVQALILLTDSSDYKTLLETHLLSEKCVRFCLPPNHPAVAFHLRNIGIFYSRCNQPHRAQFYLEMAQEILDFTLDSDHPLSAENRILLEETGEEVRKARRIVLGDSVEAQPKIEENVKYNLAGEGDVELRENATKV</sequence>
<reference evidence="6 7" key="2">
    <citation type="submission" date="2018-10" db="EMBL/GenBank/DDBJ databases">
        <authorList>
            <consortium name="Pathogen Informatics"/>
        </authorList>
    </citation>
    <scope>NUCLEOTIDE SEQUENCE [LARGE SCALE GENOMIC DNA]</scope>
</reference>
<dbReference type="InterPro" id="IPR011990">
    <property type="entry name" value="TPR-like_helical_dom_sf"/>
</dbReference>
<accession>A0A0N4VHH8</accession>
<dbReference type="InterPro" id="IPR046341">
    <property type="entry name" value="SET_dom_sf"/>
</dbReference>
<dbReference type="PANTHER" id="PTHR12197">
    <property type="entry name" value="HISTONE-LYSINE N-METHYLTRANSFERASE SMYD"/>
    <property type="match status" value="1"/>
</dbReference>
<dbReference type="OrthoDB" id="265717at2759"/>
<name>A0A0N4VHH8_ENTVE</name>
<evidence type="ECO:0000256" key="3">
    <source>
        <dbReference type="ARBA" id="ARBA00022833"/>
    </source>
</evidence>
<dbReference type="InterPro" id="IPR050869">
    <property type="entry name" value="H3K4_H4K5_MeTrfase"/>
</dbReference>
<dbReference type="Proteomes" id="UP000274131">
    <property type="component" value="Unassembled WGS sequence"/>
</dbReference>
<evidence type="ECO:0000259" key="5">
    <source>
        <dbReference type="PROSITE" id="PS50865"/>
    </source>
</evidence>
<keyword evidence="1" id="KW-0479">Metal-binding</keyword>
<evidence type="ECO:0000313" key="6">
    <source>
        <dbReference type="EMBL" id="VDD94873.1"/>
    </source>
</evidence>
<feature type="domain" description="MYND-type" evidence="5">
    <location>
        <begin position="69"/>
        <end position="107"/>
    </location>
</feature>
<keyword evidence="7" id="KW-1185">Reference proteome</keyword>
<evidence type="ECO:0000256" key="1">
    <source>
        <dbReference type="ARBA" id="ARBA00022723"/>
    </source>
</evidence>
<dbReference type="SUPFAM" id="SSF144232">
    <property type="entry name" value="HIT/MYND zinc finger-like"/>
    <property type="match status" value="1"/>
</dbReference>
<dbReference type="Gene3D" id="6.10.140.2220">
    <property type="match status" value="1"/>
</dbReference>
<evidence type="ECO:0000313" key="7">
    <source>
        <dbReference type="Proteomes" id="UP000274131"/>
    </source>
</evidence>
<keyword evidence="2 4" id="KW-0863">Zinc-finger</keyword>
<dbReference type="WBParaSite" id="EVEC_0001027901-mRNA-1">
    <property type="protein sequence ID" value="EVEC_0001027901-mRNA-1"/>
    <property type="gene ID" value="EVEC_0001027901"/>
</dbReference>
<reference evidence="8" key="1">
    <citation type="submission" date="2017-02" db="UniProtKB">
        <authorList>
            <consortium name="WormBaseParasite"/>
        </authorList>
    </citation>
    <scope>IDENTIFICATION</scope>
</reference>
<dbReference type="STRING" id="51028.A0A0N4VHH8"/>
<evidence type="ECO:0000313" key="8">
    <source>
        <dbReference type="WBParaSite" id="EVEC_0001027901-mRNA-1"/>
    </source>
</evidence>
<organism evidence="8">
    <name type="scientific">Enterobius vermicularis</name>
    <name type="common">Human pinworm</name>
    <dbReference type="NCBI Taxonomy" id="51028"/>
    <lineage>
        <taxon>Eukaryota</taxon>
        <taxon>Metazoa</taxon>
        <taxon>Ecdysozoa</taxon>
        <taxon>Nematoda</taxon>
        <taxon>Chromadorea</taxon>
        <taxon>Rhabditida</taxon>
        <taxon>Spirurina</taxon>
        <taxon>Oxyuridomorpha</taxon>
        <taxon>Oxyuroidea</taxon>
        <taxon>Oxyuridae</taxon>
        <taxon>Enterobius</taxon>
    </lineage>
</organism>
<protein>
    <submittedName>
        <fullName evidence="8">MYND-type domain-containing protein</fullName>
    </submittedName>
</protein>
<dbReference type="Pfam" id="PF01753">
    <property type="entry name" value="zf-MYND"/>
    <property type="match status" value="1"/>
</dbReference>
<dbReference type="Gene3D" id="2.170.270.10">
    <property type="entry name" value="SET domain"/>
    <property type="match status" value="1"/>
</dbReference>
<dbReference type="Gene3D" id="1.10.220.160">
    <property type="match status" value="1"/>
</dbReference>